<evidence type="ECO:0000256" key="2">
    <source>
        <dbReference type="ARBA" id="ARBA00006228"/>
    </source>
</evidence>
<dbReference type="AlphaFoldDB" id="A0AAJ6P501"/>
<evidence type="ECO:0000256" key="5">
    <source>
        <dbReference type="ARBA" id="ARBA00022989"/>
    </source>
</evidence>
<dbReference type="Proteomes" id="UP001199528">
    <property type="component" value="Chromosome"/>
</dbReference>
<reference evidence="8" key="2">
    <citation type="submission" date="2023-02" db="EMBL/GenBank/DDBJ databases">
        <authorList>
            <person name="Huang Y."/>
            <person name="Zhang Y."/>
            <person name="Zhang T."/>
            <person name="Wang J."/>
        </authorList>
    </citation>
    <scope>NUCLEOTIDE SEQUENCE</scope>
    <source>
        <strain evidence="8">KJ-1</strain>
    </source>
</reference>
<reference evidence="8" key="1">
    <citation type="journal article" date="2022" name="Front Environ Sci">
        <title>Complete genome sequence analysis of a novel alkane-degrading bacterial strain, Acinetobacter vivianii KJ-1, and its diesel degradation ability.</title>
        <authorList>
            <person name="Zhang Y."/>
            <person name="Song F."/>
            <person name="Wang J."/>
            <person name="Zhao Q."/>
            <person name="Zheng L."/>
            <person name="Wang Z."/>
            <person name="Zhang X."/>
            <person name="Gao Y."/>
            <person name="Chen G."/>
            <person name="Huang Y."/>
        </authorList>
    </citation>
    <scope>NUCLEOTIDE SEQUENCE</scope>
    <source>
        <strain evidence="8">KJ-1</strain>
    </source>
</reference>
<dbReference type="EMBL" id="CP085083">
    <property type="protein sequence ID" value="WDZ50920.1"/>
    <property type="molecule type" value="Genomic_DNA"/>
</dbReference>
<dbReference type="PANTHER" id="PTHR34584:SF1">
    <property type="entry name" value="NA(+)_H(+) ANTIPORTER SUBUNIT E1"/>
    <property type="match status" value="1"/>
</dbReference>
<dbReference type="GO" id="GO:0005886">
    <property type="term" value="C:plasma membrane"/>
    <property type="evidence" value="ECO:0007669"/>
    <property type="project" value="UniProtKB-SubCell"/>
</dbReference>
<dbReference type="GO" id="GO:0008324">
    <property type="term" value="F:monoatomic cation transmembrane transporter activity"/>
    <property type="evidence" value="ECO:0007669"/>
    <property type="project" value="InterPro"/>
</dbReference>
<keyword evidence="6 7" id="KW-0472">Membrane</keyword>
<evidence type="ECO:0000256" key="1">
    <source>
        <dbReference type="ARBA" id="ARBA00004651"/>
    </source>
</evidence>
<gene>
    <name evidence="8" type="ORF">LF296_16710</name>
</gene>
<evidence type="ECO:0000256" key="3">
    <source>
        <dbReference type="ARBA" id="ARBA00022475"/>
    </source>
</evidence>
<keyword evidence="4 7" id="KW-0812">Transmembrane</keyword>
<feature type="transmembrane region" description="Helical" evidence="7">
    <location>
        <begin position="61"/>
        <end position="81"/>
    </location>
</feature>
<evidence type="ECO:0000313" key="9">
    <source>
        <dbReference type="Proteomes" id="UP001199528"/>
    </source>
</evidence>
<protein>
    <submittedName>
        <fullName evidence="8">Na+/H+ antiporter subunit E</fullName>
    </submittedName>
</protein>
<evidence type="ECO:0000256" key="4">
    <source>
        <dbReference type="ARBA" id="ARBA00022692"/>
    </source>
</evidence>
<feature type="transmembrane region" description="Helical" evidence="7">
    <location>
        <begin position="36"/>
        <end position="55"/>
    </location>
</feature>
<accession>A0AAJ6P501</accession>
<keyword evidence="5 7" id="KW-1133">Transmembrane helix</keyword>
<sequence>MQKSSLLDRWFPHPFVSVLIFLSWLMLAHSLDATDILIAVILAVGIARLVSPFIARTPHIHWTPAIKLVFVVLWDIVISNFRVAKMVLGPMDQLHPKWYRVPLETEHEQVNTLLAMIITTTPGTVSAGIDQERGDILVHALSTDNAELDIQDIKKRYEMPLIEIFDVKITAEGATK</sequence>
<dbReference type="InterPro" id="IPR002758">
    <property type="entry name" value="Cation_antiport_E"/>
</dbReference>
<dbReference type="NCBIfam" id="NF006518">
    <property type="entry name" value="PRK08965.1-2"/>
    <property type="match status" value="1"/>
</dbReference>
<evidence type="ECO:0000256" key="6">
    <source>
        <dbReference type="ARBA" id="ARBA00023136"/>
    </source>
</evidence>
<dbReference type="KEGG" id="aviv:LF296_16710"/>
<evidence type="ECO:0000256" key="7">
    <source>
        <dbReference type="SAM" id="Phobius"/>
    </source>
</evidence>
<organism evidence="8 9">
    <name type="scientific">Acinetobacter vivianii</name>
    <dbReference type="NCBI Taxonomy" id="1776742"/>
    <lineage>
        <taxon>Bacteria</taxon>
        <taxon>Pseudomonadati</taxon>
        <taxon>Pseudomonadota</taxon>
        <taxon>Gammaproteobacteria</taxon>
        <taxon>Moraxellales</taxon>
        <taxon>Moraxellaceae</taxon>
        <taxon>Acinetobacter</taxon>
    </lineage>
</organism>
<comment type="subcellular location">
    <subcellularLocation>
        <location evidence="1">Cell membrane</location>
        <topology evidence="1">Multi-pass membrane protein</topology>
    </subcellularLocation>
</comment>
<dbReference type="PANTHER" id="PTHR34584">
    <property type="entry name" value="NA(+)/H(+) ANTIPORTER SUBUNIT E1"/>
    <property type="match status" value="1"/>
</dbReference>
<dbReference type="Pfam" id="PF01899">
    <property type="entry name" value="MNHE"/>
    <property type="match status" value="1"/>
</dbReference>
<keyword evidence="3" id="KW-1003">Cell membrane</keyword>
<dbReference type="PIRSF" id="PIRSF019239">
    <property type="entry name" value="MrpE"/>
    <property type="match status" value="1"/>
</dbReference>
<name>A0AAJ6P501_9GAMM</name>
<dbReference type="RefSeq" id="WP_069579828.1">
    <property type="nucleotide sequence ID" value="NZ_CP085083.1"/>
</dbReference>
<evidence type="ECO:0000313" key="8">
    <source>
        <dbReference type="EMBL" id="WDZ50920.1"/>
    </source>
</evidence>
<comment type="similarity">
    <text evidence="2">Belongs to the CPA3 antiporters (TC 2.A.63) subunit E family.</text>
</comment>
<feature type="transmembrane region" description="Helical" evidence="7">
    <location>
        <begin position="12"/>
        <end position="29"/>
    </location>
</feature>
<proteinExistence type="inferred from homology"/>